<dbReference type="GeneID" id="84590805"/>
<name>A0AAJ8BMM4_ASPNG</name>
<proteinExistence type="predicted"/>
<gene>
    <name evidence="1" type="ORF">An04g00920</name>
</gene>
<accession>A0AAJ8BMM4</accession>
<dbReference type="RefSeq" id="XP_059600459.1">
    <property type="nucleotide sequence ID" value="XM_059747290.1"/>
</dbReference>
<reference evidence="1" key="1">
    <citation type="submission" date="2025-02" db="EMBL/GenBank/DDBJ databases">
        <authorList>
            <consortium name="NCBI Genome Project"/>
        </authorList>
    </citation>
    <scope>NUCLEOTIDE SEQUENCE</scope>
</reference>
<evidence type="ECO:0000313" key="1">
    <source>
        <dbReference type="RefSeq" id="XP_059600459.1"/>
    </source>
</evidence>
<protein>
    <submittedName>
        <fullName evidence="1">Uncharacterized protein</fullName>
    </submittedName>
</protein>
<dbReference type="VEuPathDB" id="FungiDB:An04g00920"/>
<dbReference type="AlphaFoldDB" id="A0AAJ8BMM4"/>
<dbReference type="KEGG" id="ang:An04g00920"/>
<organism evidence="1">
    <name type="scientific">Aspergillus niger</name>
    <dbReference type="NCBI Taxonomy" id="5061"/>
    <lineage>
        <taxon>Eukaryota</taxon>
        <taxon>Fungi</taxon>
        <taxon>Dikarya</taxon>
        <taxon>Ascomycota</taxon>
        <taxon>Pezizomycotina</taxon>
        <taxon>Eurotiomycetes</taxon>
        <taxon>Eurotiomycetidae</taxon>
        <taxon>Eurotiales</taxon>
        <taxon>Aspergillaceae</taxon>
        <taxon>Aspergillus</taxon>
        <taxon>Aspergillus subgen. Circumdati</taxon>
    </lineage>
</organism>
<sequence>MTDFKLHETQENRVIPQTVYAADKIGVLGRSPLLVKAIWEPKILMITNTQANQARQIKEWGIFPRVD</sequence>
<reference evidence="1" key="2">
    <citation type="submission" date="2025-08" db="UniProtKB">
        <authorList>
            <consortium name="RefSeq"/>
        </authorList>
    </citation>
    <scope>IDENTIFICATION</scope>
</reference>